<dbReference type="Pfam" id="PF13359">
    <property type="entry name" value="DDE_Tnp_4"/>
    <property type="match status" value="1"/>
</dbReference>
<dbReference type="KEGG" id="spu:115922982"/>
<evidence type="ECO:0000256" key="1">
    <source>
        <dbReference type="ARBA" id="ARBA00001968"/>
    </source>
</evidence>
<protein>
    <recommendedName>
        <fullName evidence="3">DDE Tnp4 domain-containing protein</fullName>
    </recommendedName>
</protein>
<dbReference type="KEGG" id="spu:752520"/>
<dbReference type="KEGG" id="spu:105446001"/>
<dbReference type="PANTHER" id="PTHR34615:SF1">
    <property type="entry name" value="PX DOMAIN-CONTAINING PROTEIN"/>
    <property type="match status" value="1"/>
</dbReference>
<dbReference type="GO" id="GO:0046872">
    <property type="term" value="F:metal ion binding"/>
    <property type="evidence" value="ECO:0007669"/>
    <property type="project" value="UniProtKB-KW"/>
</dbReference>
<dbReference type="GeneID" id="105446001"/>
<dbReference type="GeneID" id="752520"/>
<dbReference type="Proteomes" id="UP000007110">
    <property type="component" value="Unassembled WGS sequence"/>
</dbReference>
<dbReference type="PANTHER" id="PTHR34615">
    <property type="entry name" value="PX DOMAIN-CONTAINING PROTEIN"/>
    <property type="match status" value="1"/>
</dbReference>
<dbReference type="OMA" id="HWREIED"/>
<dbReference type="InParanoid" id="A0A7M7HPI2"/>
<dbReference type="OrthoDB" id="5972212at2759"/>
<dbReference type="EnsemblMetazoa" id="XM_030981567">
    <property type="protein sequence ID" value="XP_030837427"/>
    <property type="gene ID" value="LOC588535"/>
</dbReference>
<dbReference type="EnsemblMetazoa" id="XM_030982874">
    <property type="protein sequence ID" value="XP_030838734"/>
    <property type="gene ID" value="LOC115922982"/>
</dbReference>
<dbReference type="KEGG" id="spu:588535"/>
<dbReference type="EnsemblMetazoa" id="XM_011682265">
    <property type="protein sequence ID" value="XP_011680567"/>
    <property type="gene ID" value="LOC105446001"/>
</dbReference>
<reference evidence="4" key="2">
    <citation type="submission" date="2021-01" db="UniProtKB">
        <authorList>
            <consortium name="EnsemblMetazoa"/>
        </authorList>
    </citation>
    <scope>IDENTIFICATION</scope>
</reference>
<evidence type="ECO:0000313" key="4">
    <source>
        <dbReference type="EnsemblMetazoa" id="XP_011680567"/>
    </source>
</evidence>
<sequence>MRTYNYRVADVITLGNIPLGSSSPSNMANLHRVQDAVMAAYAFDVIDDVEFILLMDINTSNNLDFQHDGGHFELDDFNDDECRSYFRFKKDDIFRLKHALGVPDRITLPNRSRMDGLEALCLGLQRYAYPCRYGDLVKDYRRPVPQLCLAFNWVTNFIFDAHKHRLTTLEQHWLAPQQLRIYADVIHQKGAPLNNCWGFIDGTVRPICRPGEHQRVAYNGHKRVHSLKYQSVTSPNGMIANLYGPVEGRRHDAYLLRESGLLTMLEGGSHDAEGNLLCIYGDPAYPVRPQLQAPFPTANITPEQAAFNRAMSKVRITVEWSFGDVINFFKYTDFKKSQKILLSSCAKMYMVSAILTNAHTCIYGNNTSSYFELQPPSLDEYFQ</sequence>
<keyword evidence="5" id="KW-1185">Reference proteome</keyword>
<reference evidence="5" key="1">
    <citation type="submission" date="2015-02" db="EMBL/GenBank/DDBJ databases">
        <title>Genome sequencing for Strongylocentrotus purpuratus.</title>
        <authorList>
            <person name="Murali S."/>
            <person name="Liu Y."/>
            <person name="Vee V."/>
            <person name="English A."/>
            <person name="Wang M."/>
            <person name="Skinner E."/>
            <person name="Han Y."/>
            <person name="Muzny D.M."/>
            <person name="Worley K.C."/>
            <person name="Gibbs R.A."/>
        </authorList>
    </citation>
    <scope>NUCLEOTIDE SEQUENCE</scope>
</reference>
<evidence type="ECO:0000256" key="2">
    <source>
        <dbReference type="ARBA" id="ARBA00022723"/>
    </source>
</evidence>
<dbReference type="InterPro" id="IPR027806">
    <property type="entry name" value="HARBI1_dom"/>
</dbReference>
<dbReference type="EnsemblMetazoa" id="XM_011672160">
    <property type="protein sequence ID" value="XP_011670462"/>
    <property type="gene ID" value="LOC752520"/>
</dbReference>
<dbReference type="AlphaFoldDB" id="A0A7M7HPI2"/>
<dbReference type="RefSeq" id="XP_011670462.1">
    <property type="nucleotide sequence ID" value="XM_011672160.2"/>
</dbReference>
<dbReference type="GeneID" id="588535"/>
<accession>A0A7M7HPI2</accession>
<dbReference type="RefSeq" id="XP_030837427.1">
    <property type="nucleotide sequence ID" value="XM_030981567.1"/>
</dbReference>
<dbReference type="RefSeq" id="XP_030838734.1">
    <property type="nucleotide sequence ID" value="XM_030982874.1"/>
</dbReference>
<dbReference type="GeneID" id="115922982"/>
<name>A0A7M7HPI2_STRPU</name>
<organism evidence="4 5">
    <name type="scientific">Strongylocentrotus purpuratus</name>
    <name type="common">Purple sea urchin</name>
    <dbReference type="NCBI Taxonomy" id="7668"/>
    <lineage>
        <taxon>Eukaryota</taxon>
        <taxon>Metazoa</taxon>
        <taxon>Echinodermata</taxon>
        <taxon>Eleutherozoa</taxon>
        <taxon>Echinozoa</taxon>
        <taxon>Echinoidea</taxon>
        <taxon>Euechinoidea</taxon>
        <taxon>Echinacea</taxon>
        <taxon>Camarodonta</taxon>
        <taxon>Echinidea</taxon>
        <taxon>Strongylocentrotidae</taxon>
        <taxon>Strongylocentrotus</taxon>
    </lineage>
</organism>
<keyword evidence="2" id="KW-0479">Metal-binding</keyword>
<dbReference type="RefSeq" id="XP_011680567.1">
    <property type="nucleotide sequence ID" value="XM_011682265.2"/>
</dbReference>
<proteinExistence type="predicted"/>
<evidence type="ECO:0000313" key="5">
    <source>
        <dbReference type="Proteomes" id="UP000007110"/>
    </source>
</evidence>
<feature type="domain" description="DDE Tnp4" evidence="3">
    <location>
        <begin position="200"/>
        <end position="357"/>
    </location>
</feature>
<comment type="cofactor">
    <cofactor evidence="1">
        <name>a divalent metal cation</name>
        <dbReference type="ChEBI" id="CHEBI:60240"/>
    </cofactor>
</comment>
<evidence type="ECO:0000259" key="3">
    <source>
        <dbReference type="Pfam" id="PF13359"/>
    </source>
</evidence>